<evidence type="ECO:0000313" key="1">
    <source>
        <dbReference type="EMBL" id="OHT92442.1"/>
    </source>
</evidence>
<protein>
    <submittedName>
        <fullName evidence="1">Uncharacterized protein</fullName>
    </submittedName>
</protein>
<reference evidence="1 2" key="1">
    <citation type="submission" date="2016-10" db="EMBL/GenBank/DDBJ databases">
        <title>Evaluation of Human, Animal and Environmental Mycobacterium chelonae Isolates by Core Genome Phylogenomic Analysis, Targeted Gene Comparison, and Anti-microbial Susceptibility Patterns: A Tale of Mistaken Identities.</title>
        <authorList>
            <person name="Fogelson S.B."/>
            <person name="Camus A.C."/>
            <person name="Lorenz W."/>
            <person name="Vasireddy R."/>
            <person name="Vasireddy S."/>
            <person name="Smith T."/>
            <person name="Brown-Elliott B.A."/>
            <person name="Wallace R.J.Jr."/>
            <person name="Hasan N.A."/>
            <person name="Reischl U."/>
            <person name="Sanchez S."/>
        </authorList>
    </citation>
    <scope>NUCLEOTIDE SEQUENCE [LARGE SCALE GENOMIC DNA]</scope>
    <source>
        <strain evidence="1 2">24999</strain>
    </source>
</reference>
<sequence>MILPPEICAHEIDVREGRPVDLTKLTHHGELRFRWSLHVNEQDAAACVHVWSPSLWQWSEVWSLNNTQPILAPADPMFSAADKAADWGLLFAELAKYATELFEGG</sequence>
<gene>
    <name evidence="1" type="ORF">BKG61_24120</name>
</gene>
<evidence type="ECO:0000313" key="2">
    <source>
        <dbReference type="Proteomes" id="UP000179636"/>
    </source>
</evidence>
<dbReference type="AlphaFoldDB" id="A0A1S1JWX0"/>
<keyword evidence="2" id="KW-1185">Reference proteome</keyword>
<name>A0A1S1JWX0_9MYCO</name>
<proteinExistence type="predicted"/>
<comment type="caution">
    <text evidence="1">The sequence shown here is derived from an EMBL/GenBank/DDBJ whole genome shotgun (WGS) entry which is preliminary data.</text>
</comment>
<dbReference type="Proteomes" id="UP000179636">
    <property type="component" value="Unassembled WGS sequence"/>
</dbReference>
<accession>A0A1S1JWX0</accession>
<dbReference type="EMBL" id="MLHV01000029">
    <property type="protein sequence ID" value="OHT92442.1"/>
    <property type="molecule type" value="Genomic_DNA"/>
</dbReference>
<organism evidence="1 2">
    <name type="scientific">Mycobacterium syngnathidarum</name>
    <dbReference type="NCBI Taxonomy" id="1908205"/>
    <lineage>
        <taxon>Bacteria</taxon>
        <taxon>Bacillati</taxon>
        <taxon>Actinomycetota</taxon>
        <taxon>Actinomycetes</taxon>
        <taxon>Mycobacteriales</taxon>
        <taxon>Mycobacteriaceae</taxon>
        <taxon>Mycobacterium</taxon>
    </lineage>
</organism>
<dbReference type="STRING" id="1908205.BKG60_04925"/>